<evidence type="ECO:0000313" key="2">
    <source>
        <dbReference type="Proteomes" id="UP000524246"/>
    </source>
</evidence>
<sequence>MKRPADKVRLSYVQSKINMYNRNLAKRLNMDIDQGGFQARFLISKRGVPYLECYVRDRVRFTICWFNKSQMWRLFNPAYRDDCVRKDFGSGNAGYEQLVQYIRLEVDKICVSESMEQRRTKNLFRK</sequence>
<dbReference type="AlphaFoldDB" id="A0A7X9FQB7"/>
<comment type="caution">
    <text evidence="1">The sequence shown here is derived from an EMBL/GenBank/DDBJ whole genome shotgun (WGS) entry which is preliminary data.</text>
</comment>
<proteinExistence type="predicted"/>
<gene>
    <name evidence="1" type="ORF">GYA55_03775</name>
</gene>
<name>A0A7X9FQB7_9DELT</name>
<protein>
    <submittedName>
        <fullName evidence="1">Uncharacterized protein</fullName>
    </submittedName>
</protein>
<reference evidence="1 2" key="1">
    <citation type="journal article" date="2020" name="Biotechnol. Biofuels">
        <title>New insights from the biogas microbiome by comprehensive genome-resolved metagenomics of nearly 1600 species originating from multiple anaerobic digesters.</title>
        <authorList>
            <person name="Campanaro S."/>
            <person name="Treu L."/>
            <person name="Rodriguez-R L.M."/>
            <person name="Kovalovszki A."/>
            <person name="Ziels R.M."/>
            <person name="Maus I."/>
            <person name="Zhu X."/>
            <person name="Kougias P.G."/>
            <person name="Basile A."/>
            <person name="Luo G."/>
            <person name="Schluter A."/>
            <person name="Konstantinidis K.T."/>
            <person name="Angelidaki I."/>
        </authorList>
    </citation>
    <scope>NUCLEOTIDE SEQUENCE [LARGE SCALE GENOMIC DNA]</scope>
    <source>
        <strain evidence="1">AS27yjCOA_65</strain>
    </source>
</reference>
<accession>A0A7X9FQB7</accession>
<evidence type="ECO:0000313" key="1">
    <source>
        <dbReference type="EMBL" id="NMC62266.1"/>
    </source>
</evidence>
<dbReference type="EMBL" id="JAAZON010000149">
    <property type="protein sequence ID" value="NMC62266.1"/>
    <property type="molecule type" value="Genomic_DNA"/>
</dbReference>
<dbReference type="Proteomes" id="UP000524246">
    <property type="component" value="Unassembled WGS sequence"/>
</dbReference>
<organism evidence="1 2">
    <name type="scientific">SAR324 cluster bacterium</name>
    <dbReference type="NCBI Taxonomy" id="2024889"/>
    <lineage>
        <taxon>Bacteria</taxon>
        <taxon>Deltaproteobacteria</taxon>
        <taxon>SAR324 cluster</taxon>
    </lineage>
</organism>